<dbReference type="AlphaFoldDB" id="M9RC36"/>
<dbReference type="eggNOG" id="ENOG5032R4Z">
    <property type="taxonomic scope" value="Bacteria"/>
</dbReference>
<keyword evidence="2" id="KW-1185">Reference proteome</keyword>
<dbReference type="EMBL" id="CP003740">
    <property type="protein sequence ID" value="AGI67936.1"/>
    <property type="molecule type" value="Genomic_DNA"/>
</dbReference>
<reference evidence="1 2" key="1">
    <citation type="journal article" date="2013" name="PLoS ONE">
        <title>Poles Apart: Arctic and Antarctic Octadecabacter strains Share High Genome Plasticity and a New Type of Xanthorhodopsin.</title>
        <authorList>
            <person name="Vollmers J."/>
            <person name="Voget S."/>
            <person name="Dietrich S."/>
            <person name="Gollnow K."/>
            <person name="Smits M."/>
            <person name="Meyer K."/>
            <person name="Brinkhoff T."/>
            <person name="Simon M."/>
            <person name="Daniel R."/>
        </authorList>
    </citation>
    <scope>NUCLEOTIDE SEQUENCE [LARGE SCALE GENOMIC DNA]</scope>
    <source>
        <strain evidence="1 2">307</strain>
    </source>
</reference>
<dbReference type="RefSeq" id="WP_015499956.1">
    <property type="nucleotide sequence ID" value="NC_020911.1"/>
</dbReference>
<dbReference type="KEGG" id="oat:OAN307_c23120"/>
<dbReference type="Proteomes" id="UP000005307">
    <property type="component" value="Chromosome"/>
</dbReference>
<dbReference type="HOGENOM" id="CLU_518593_0_0_5"/>
<protein>
    <recommendedName>
        <fullName evidence="3">DUF4365 domain-containing protein</fullName>
    </recommendedName>
</protein>
<evidence type="ECO:0000313" key="1">
    <source>
        <dbReference type="EMBL" id="AGI67936.1"/>
    </source>
</evidence>
<evidence type="ECO:0000313" key="2">
    <source>
        <dbReference type="Proteomes" id="UP000005307"/>
    </source>
</evidence>
<name>M9RC36_9RHOB</name>
<accession>M9RC36</accession>
<dbReference type="OrthoDB" id="6878627at2"/>
<sequence length="525" mass="58747">MSRQGRHGESLFSTLCQDPDATTEAVVNKAGDDEHGWDHVVDITPQTDPSLPADLQDHLIQSFAQIKTTKSLRPTTRVKLSNALKSAKSPNPSFVFLFHHDSGNAAPTLYGKHIWRNEIEKFLMRGRKASVESPTKALYDVTLTISFSAEDQIKGHPSDWMLERIKEQGGGNYAANKLNLVRSVGYGEFAHDAKFSIPTSASVKDIVLHELGLIKDLPVTDFTMLDKRFGIKTTVSKPQVGEGRLEVSSEGRPVLLKLISNDLSELDISAELKMPKMVPFDHEEYRFRIDAGCFDIIAHPKGEAQTINFSMDLESKGKLDQKIGLLTYLSWSSSEQTTFELHSEEGKLFTGLSDGSTNAAPWMDEFSVVGCHIIDLLGPEKSKAIEVSFCDFERSAKDMYLASVISKAGSLRLQADFSNDLEEFSHLLGFAFTQVDNWCVGALYQIEHKARGHDDDITNFYFSYPRIVKSFAFKRSKGDFANFIKSELNEFRRRFNTPTAVVMDGDLTEWSKDMNENTAITIDIS</sequence>
<gene>
    <name evidence="1" type="ORF">OAN307_c23120</name>
</gene>
<evidence type="ECO:0008006" key="3">
    <source>
        <dbReference type="Google" id="ProtNLM"/>
    </source>
</evidence>
<proteinExistence type="predicted"/>
<organism evidence="1 2">
    <name type="scientific">Octadecabacter antarcticus 307</name>
    <dbReference type="NCBI Taxonomy" id="391626"/>
    <lineage>
        <taxon>Bacteria</taxon>
        <taxon>Pseudomonadati</taxon>
        <taxon>Pseudomonadota</taxon>
        <taxon>Alphaproteobacteria</taxon>
        <taxon>Rhodobacterales</taxon>
        <taxon>Roseobacteraceae</taxon>
        <taxon>Octadecabacter</taxon>
    </lineage>
</organism>